<keyword evidence="3" id="KW-1185">Reference proteome</keyword>
<dbReference type="EMBL" id="CP036298">
    <property type="protein sequence ID" value="QDV22209.1"/>
    <property type="molecule type" value="Genomic_DNA"/>
</dbReference>
<evidence type="ECO:0000313" key="2">
    <source>
        <dbReference type="EMBL" id="QDV22209.1"/>
    </source>
</evidence>
<accession>A0A518G0T4</accession>
<reference evidence="2 3" key="1">
    <citation type="submission" date="2019-02" db="EMBL/GenBank/DDBJ databases">
        <title>Deep-cultivation of Planctomycetes and their phenomic and genomic characterization uncovers novel biology.</title>
        <authorList>
            <person name="Wiegand S."/>
            <person name="Jogler M."/>
            <person name="Boedeker C."/>
            <person name="Pinto D."/>
            <person name="Vollmers J."/>
            <person name="Rivas-Marin E."/>
            <person name="Kohn T."/>
            <person name="Peeters S.H."/>
            <person name="Heuer A."/>
            <person name="Rast P."/>
            <person name="Oberbeckmann S."/>
            <person name="Bunk B."/>
            <person name="Jeske O."/>
            <person name="Meyerdierks A."/>
            <person name="Storesund J.E."/>
            <person name="Kallscheuer N."/>
            <person name="Luecker S."/>
            <person name="Lage O.M."/>
            <person name="Pohl T."/>
            <person name="Merkel B.J."/>
            <person name="Hornburger P."/>
            <person name="Mueller R.-W."/>
            <person name="Bruemmer F."/>
            <person name="Labrenz M."/>
            <person name="Spormann A.M."/>
            <person name="Op den Camp H."/>
            <person name="Overmann J."/>
            <person name="Amann R."/>
            <person name="Jetten M.S.M."/>
            <person name="Mascher T."/>
            <person name="Medema M.H."/>
            <person name="Devos D.P."/>
            <person name="Kaster A.-K."/>
            <person name="Ovreas L."/>
            <person name="Rohde M."/>
            <person name="Galperin M.Y."/>
            <person name="Jogler C."/>
        </authorList>
    </citation>
    <scope>NUCLEOTIDE SEQUENCE [LARGE SCALE GENOMIC DNA]</scope>
    <source>
        <strain evidence="2 3">Q31a</strain>
    </source>
</reference>
<gene>
    <name evidence="2" type="ORF">Q31a_04930</name>
</gene>
<evidence type="ECO:0000313" key="3">
    <source>
        <dbReference type="Proteomes" id="UP000318017"/>
    </source>
</evidence>
<dbReference type="SUPFAM" id="SSF63825">
    <property type="entry name" value="YWTD domain"/>
    <property type="match status" value="1"/>
</dbReference>
<feature type="signal peptide" evidence="1">
    <location>
        <begin position="1"/>
        <end position="35"/>
    </location>
</feature>
<evidence type="ECO:0008006" key="4">
    <source>
        <dbReference type="Google" id="ProtNLM"/>
    </source>
</evidence>
<proteinExistence type="predicted"/>
<feature type="chain" id="PRO_5022128720" description="NHL repeat protein" evidence="1">
    <location>
        <begin position="36"/>
        <end position="338"/>
    </location>
</feature>
<organism evidence="2 3">
    <name type="scientific">Aureliella helgolandensis</name>
    <dbReference type="NCBI Taxonomy" id="2527968"/>
    <lineage>
        <taxon>Bacteria</taxon>
        <taxon>Pseudomonadati</taxon>
        <taxon>Planctomycetota</taxon>
        <taxon>Planctomycetia</taxon>
        <taxon>Pirellulales</taxon>
        <taxon>Pirellulaceae</taxon>
        <taxon>Aureliella</taxon>
    </lineage>
</organism>
<dbReference type="KEGG" id="ahel:Q31a_04930"/>
<dbReference type="Gene3D" id="2.120.10.30">
    <property type="entry name" value="TolB, C-terminal domain"/>
    <property type="match status" value="1"/>
</dbReference>
<evidence type="ECO:0000256" key="1">
    <source>
        <dbReference type="SAM" id="SignalP"/>
    </source>
</evidence>
<dbReference type="InterPro" id="IPR011042">
    <property type="entry name" value="6-blade_b-propeller_TolB-like"/>
</dbReference>
<sequence length="338" mass="37455" precursor="true">MSIAYKFRYNMNSTKKAIFASVLLACLFNGRQADAQPRGVSGIVIEKYAPQSGSFPACTHIDHSGKVEIVTSGDRLFYRADSKSPFRQSPISVLADAHAVVFNPIEKRFYATDTGNHRLITFADPASDQWDDFATSLAGVKLQRPHDIVCDAATGWMYALNPNSGQVFRFMGSGSSVSVLDLSKHLGYSRALTISDGTLYVVGSSHGVVVEVTDFEKQEFEIHSSFGKKTNAVAGSWQGTGLVPNDVDFYQGYWYATSYFCPTYAGEHNCDEHKFIRFKTWRDFKDGTWEDLSHLLPGKVVPYFLTPHSKGLDIGVFSHETRGASACIYRLTTATTEQ</sequence>
<dbReference type="AlphaFoldDB" id="A0A518G0T4"/>
<name>A0A518G0T4_9BACT</name>
<protein>
    <recommendedName>
        <fullName evidence="4">NHL repeat protein</fullName>
    </recommendedName>
</protein>
<keyword evidence="1" id="KW-0732">Signal</keyword>
<dbReference type="Proteomes" id="UP000318017">
    <property type="component" value="Chromosome"/>
</dbReference>